<name>A0A6F8ZIE0_9FIRM</name>
<evidence type="ECO:0000313" key="2">
    <source>
        <dbReference type="Proteomes" id="UP000503399"/>
    </source>
</evidence>
<organism evidence="1 2">
    <name type="scientific">Candidatus Hydrogenisulfobacillus filiaventi</name>
    <dbReference type="NCBI Taxonomy" id="2707344"/>
    <lineage>
        <taxon>Bacteria</taxon>
        <taxon>Bacillati</taxon>
        <taxon>Bacillota</taxon>
        <taxon>Clostridia</taxon>
        <taxon>Eubacteriales</taxon>
        <taxon>Clostridiales Family XVII. Incertae Sedis</taxon>
        <taxon>Candidatus Hydrogenisulfobacillus</taxon>
    </lineage>
</organism>
<proteinExistence type="predicted"/>
<gene>
    <name evidence="1" type="ORF">R50_1927</name>
</gene>
<keyword evidence="2" id="KW-1185">Reference proteome</keyword>
<dbReference type="EMBL" id="LR778114">
    <property type="protein sequence ID" value="CAB1129424.1"/>
    <property type="molecule type" value="Genomic_DNA"/>
</dbReference>
<accession>A0A6F8ZIE0</accession>
<evidence type="ECO:0000313" key="1">
    <source>
        <dbReference type="EMBL" id="CAB1129424.1"/>
    </source>
</evidence>
<dbReference type="Proteomes" id="UP000503399">
    <property type="component" value="Chromosome"/>
</dbReference>
<dbReference type="KEGG" id="hfv:R50_1927"/>
<dbReference type="AlphaFoldDB" id="A0A6F8ZIE0"/>
<reference evidence="1 2" key="1">
    <citation type="submission" date="2020-02" db="EMBL/GenBank/DDBJ databases">
        <authorList>
            <person name="Hogendoorn C."/>
        </authorList>
    </citation>
    <scope>NUCLEOTIDE SEQUENCE [LARGE SCALE GENOMIC DNA]</scope>
    <source>
        <strain evidence="1">R501</strain>
    </source>
</reference>
<protein>
    <submittedName>
        <fullName evidence="1">Uncharacterized protein</fullName>
    </submittedName>
</protein>
<sequence length="72" mass="7732">MAGCAYPTEPMRLCGDPATVRLLMRLEPMTGTQSIIRPVSMVVNLCDRHAGMATEAISALFHDRRGPTGMAG</sequence>